<name>A0ACC0P3S7_RHOML</name>
<dbReference type="EMBL" id="CM046391">
    <property type="protein sequence ID" value="KAI8560298.1"/>
    <property type="molecule type" value="Genomic_DNA"/>
</dbReference>
<accession>A0ACC0P3S7</accession>
<protein>
    <submittedName>
        <fullName evidence="1">Uncharacterized protein</fullName>
    </submittedName>
</protein>
<evidence type="ECO:0000313" key="1">
    <source>
        <dbReference type="EMBL" id="KAI8560298.1"/>
    </source>
</evidence>
<dbReference type="Proteomes" id="UP001062846">
    <property type="component" value="Chromosome 4"/>
</dbReference>
<sequence>MSEPSDHASNGSNLISATNNQESFIAEIRFEPLNTRSDSSKVRSTVLRTLLIYCIAPSPNSLKVLHLGKN</sequence>
<comment type="caution">
    <text evidence="1">The sequence shown here is derived from an EMBL/GenBank/DDBJ whole genome shotgun (WGS) entry which is preliminary data.</text>
</comment>
<reference evidence="1" key="1">
    <citation type="submission" date="2022-02" db="EMBL/GenBank/DDBJ databases">
        <title>Plant Genome Project.</title>
        <authorList>
            <person name="Zhang R.-G."/>
        </authorList>
    </citation>
    <scope>NUCLEOTIDE SEQUENCE</scope>
    <source>
        <strain evidence="1">AT1</strain>
    </source>
</reference>
<keyword evidence="2" id="KW-1185">Reference proteome</keyword>
<gene>
    <name evidence="1" type="ORF">RHMOL_Rhmol04G0244500</name>
</gene>
<proteinExistence type="predicted"/>
<evidence type="ECO:0000313" key="2">
    <source>
        <dbReference type="Proteomes" id="UP001062846"/>
    </source>
</evidence>
<organism evidence="1 2">
    <name type="scientific">Rhododendron molle</name>
    <name type="common">Chinese azalea</name>
    <name type="synonym">Azalea mollis</name>
    <dbReference type="NCBI Taxonomy" id="49168"/>
    <lineage>
        <taxon>Eukaryota</taxon>
        <taxon>Viridiplantae</taxon>
        <taxon>Streptophyta</taxon>
        <taxon>Embryophyta</taxon>
        <taxon>Tracheophyta</taxon>
        <taxon>Spermatophyta</taxon>
        <taxon>Magnoliopsida</taxon>
        <taxon>eudicotyledons</taxon>
        <taxon>Gunneridae</taxon>
        <taxon>Pentapetalae</taxon>
        <taxon>asterids</taxon>
        <taxon>Ericales</taxon>
        <taxon>Ericaceae</taxon>
        <taxon>Ericoideae</taxon>
        <taxon>Rhodoreae</taxon>
        <taxon>Rhododendron</taxon>
    </lineage>
</organism>